<gene>
    <name evidence="2" type="ORF">A2008_06355</name>
</gene>
<dbReference type="Pfam" id="PF12705">
    <property type="entry name" value="PDDEXK_1"/>
    <property type="match status" value="1"/>
</dbReference>
<comment type="caution">
    <text evidence="2">The sequence shown here is derived from an EMBL/GenBank/DDBJ whole genome shotgun (WGS) entry which is preliminary data.</text>
</comment>
<name>A0A1F7WQV1_9BACT</name>
<dbReference type="SUPFAM" id="SSF52540">
    <property type="entry name" value="P-loop containing nucleoside triphosphate hydrolases"/>
    <property type="match status" value="1"/>
</dbReference>
<evidence type="ECO:0000259" key="1">
    <source>
        <dbReference type="Pfam" id="PF12705"/>
    </source>
</evidence>
<reference evidence="2 3" key="1">
    <citation type="journal article" date="2016" name="Nat. Commun.">
        <title>Thousands of microbial genomes shed light on interconnected biogeochemical processes in an aquifer system.</title>
        <authorList>
            <person name="Anantharaman K."/>
            <person name="Brown C.T."/>
            <person name="Hug L.A."/>
            <person name="Sharon I."/>
            <person name="Castelle C.J."/>
            <person name="Probst A.J."/>
            <person name="Thomas B.C."/>
            <person name="Singh A."/>
            <person name="Wilkins M.J."/>
            <person name="Karaoz U."/>
            <person name="Brodie E.L."/>
            <person name="Williams K.H."/>
            <person name="Hubbard S.S."/>
            <person name="Banfield J.F."/>
        </authorList>
    </citation>
    <scope>NUCLEOTIDE SEQUENCE [LARGE SCALE GENOMIC DNA]</scope>
</reference>
<protein>
    <recommendedName>
        <fullName evidence="1">PD-(D/E)XK endonuclease-like domain-containing protein</fullName>
    </recommendedName>
</protein>
<evidence type="ECO:0000313" key="3">
    <source>
        <dbReference type="Proteomes" id="UP000178735"/>
    </source>
</evidence>
<organism evidence="2 3">
    <name type="scientific">Candidatus Wallbacteria bacterium GWC2_49_35</name>
    <dbReference type="NCBI Taxonomy" id="1817813"/>
    <lineage>
        <taxon>Bacteria</taxon>
        <taxon>Candidatus Walliibacteriota</taxon>
    </lineage>
</organism>
<proteinExistence type="predicted"/>
<dbReference type="InterPro" id="IPR038726">
    <property type="entry name" value="PDDEXK_AddAB-type"/>
</dbReference>
<dbReference type="InterPro" id="IPR027417">
    <property type="entry name" value="P-loop_NTPase"/>
</dbReference>
<dbReference type="InterPro" id="IPR011604">
    <property type="entry name" value="PDDEXK-like_dom_sf"/>
</dbReference>
<dbReference type="EMBL" id="MGFH01000123">
    <property type="protein sequence ID" value="OGM05141.1"/>
    <property type="molecule type" value="Genomic_DNA"/>
</dbReference>
<accession>A0A1F7WQV1</accession>
<evidence type="ECO:0000313" key="2">
    <source>
        <dbReference type="EMBL" id="OGM05141.1"/>
    </source>
</evidence>
<feature type="domain" description="PD-(D/E)XK endonuclease-like" evidence="1">
    <location>
        <begin position="744"/>
        <end position="1095"/>
    </location>
</feature>
<dbReference type="Proteomes" id="UP000178735">
    <property type="component" value="Unassembled WGS sequence"/>
</dbReference>
<dbReference type="AlphaFoldDB" id="A0A1F7WQV1"/>
<dbReference type="STRING" id="1817813.A2008_06355"/>
<sequence length="1120" mass="123202">MEKDKIIYIMNCDSPALSCARVLDDIDGGNAGALILTRSRQQADYYKAEAAKKNGGRVPPGLNSFSFNSFVETCPYADLSGAAAGYADYEAKSLLLLKAAAGDPGLADFKIDLRFMNYLSEAVSELKSNNININFLKKSGAFKNLSFKCSKLLEIYGRYQKLLSDKGLRDYHDRVISLSCDGGFYDYIKNSYDLIVFDRPEMLSPIETDLSALIVAAGRRVVIITDKTACEINPQQIAVNRIIKRAGEIGCSVSFESLDAAAALARPERLRCEKALNSLGTTSLESGFIREIPCGGLAEEAALIARAISATALRENIALSRFAVFMPGFSRSRKYIGTAFSAYGISFKANEGRGASEFPSVDKLLRVIDFLESGDADSFVPLVSLSAFKRFEPFKNVRNLAGVLKKLLAATKLFSRGEAHDERSAAASIDAENDFGGGDAAVMARLYEQIGGFMKNAAGIVNVEYYTLPECFNVLTGLLEREGFCAGENESGRGPLSLAISAMHSFASNAVRLGADEKFKFSTALGIFRGLVSSTFVPDSFDPLKTTAASEEAVIIHTKPNINLFEYDYLFIAGAVEGVLPSFGSGSASFFFDSPDRALLSLCEQPPQIYSERALFHRLLASPARGTFLSAPSSHLNRRFIRSRFFGEVENVSVYDGGGEILCGGDLLECCLRLEPGSGEIEKISGFYGVPRAELDASLREIALSTETLCDRDSKLKSRFMFDCSAIREDHLLAHLYKRPGVLRASPTLIEKFYFCPGRYFFEKELCLKAESKYSGELDPMDEGVIIHETLERFFSDVTAKEALRDYYFNETGRGAMKQAIEKLLFSAGYAAVKKGGLERRFGAAYQNIKMLQYFNALNGYERSESESDAVSGISGYFKNFIDDYLESLTVQNFYLEPAAVEFELTEGLSCRGREVEFAAKCDRIDACLTEENGQLYFFVTDYKTGITPQASEIKTLRKLQAPFYLYFLEKKLNAELASRGTALGRKASSAAGAGFVYTSISKLDKDLRPEKRFFISARFAAPKSSKKGEAKEGARDGEFKITVSQRARKDYDDIMEQVPGVIETFIEKTARGDFHASVLEGHDCGFCGFNGICHRNRKAGVSAARALARTGEVDNGRRI</sequence>
<dbReference type="Gene3D" id="3.90.320.10">
    <property type="match status" value="1"/>
</dbReference>